<accession>A0A9D1HB85</accession>
<feature type="transmembrane region" description="Helical" evidence="6">
    <location>
        <begin position="51"/>
        <end position="71"/>
    </location>
</feature>
<feature type="transmembrane region" description="Helical" evidence="6">
    <location>
        <begin position="465"/>
        <end position="491"/>
    </location>
</feature>
<evidence type="ECO:0000259" key="8">
    <source>
        <dbReference type="Pfam" id="PF13567"/>
    </source>
</evidence>
<feature type="transmembrane region" description="Helical" evidence="6">
    <location>
        <begin position="248"/>
        <end position="271"/>
    </location>
</feature>
<evidence type="ECO:0000313" key="9">
    <source>
        <dbReference type="EMBL" id="HIT97867.1"/>
    </source>
</evidence>
<evidence type="ECO:0000256" key="6">
    <source>
        <dbReference type="SAM" id="Phobius"/>
    </source>
</evidence>
<dbReference type="InterPro" id="IPR025405">
    <property type="entry name" value="DUF4131"/>
</dbReference>
<protein>
    <submittedName>
        <fullName evidence="9">ComEC/Rec2 family competence protein</fullName>
    </submittedName>
</protein>
<comment type="subcellular location">
    <subcellularLocation>
        <location evidence="1">Cell membrane</location>
        <topology evidence="1">Multi-pass membrane protein</topology>
    </subcellularLocation>
</comment>
<dbReference type="AlphaFoldDB" id="A0A9D1HB85"/>
<evidence type="ECO:0000256" key="2">
    <source>
        <dbReference type="ARBA" id="ARBA00022475"/>
    </source>
</evidence>
<feature type="transmembrane region" description="Helical" evidence="6">
    <location>
        <begin position="497"/>
        <end position="516"/>
    </location>
</feature>
<evidence type="ECO:0000256" key="1">
    <source>
        <dbReference type="ARBA" id="ARBA00004651"/>
    </source>
</evidence>
<dbReference type="Pfam" id="PF13567">
    <property type="entry name" value="DUF4131"/>
    <property type="match status" value="1"/>
</dbReference>
<reference evidence="9" key="2">
    <citation type="journal article" date="2021" name="PeerJ">
        <title>Extensive microbial diversity within the chicken gut microbiome revealed by metagenomics and culture.</title>
        <authorList>
            <person name="Gilroy R."/>
            <person name="Ravi A."/>
            <person name="Getino M."/>
            <person name="Pursley I."/>
            <person name="Horton D.L."/>
            <person name="Alikhan N.F."/>
            <person name="Baker D."/>
            <person name="Gharbi K."/>
            <person name="Hall N."/>
            <person name="Watson M."/>
            <person name="Adriaenssens E.M."/>
            <person name="Foster-Nyarko E."/>
            <person name="Jarju S."/>
            <person name="Secka A."/>
            <person name="Antonio M."/>
            <person name="Oren A."/>
            <person name="Chaudhuri R.R."/>
            <person name="La Ragione R."/>
            <person name="Hildebrand F."/>
            <person name="Pallen M.J."/>
        </authorList>
    </citation>
    <scope>NUCLEOTIDE SEQUENCE</scope>
    <source>
        <strain evidence="9">1383</strain>
    </source>
</reference>
<organism evidence="9 10">
    <name type="scientific">Candidatus Merdimorpha stercoravium</name>
    <dbReference type="NCBI Taxonomy" id="2840863"/>
    <lineage>
        <taxon>Bacteria</taxon>
        <taxon>Pseudomonadati</taxon>
        <taxon>Bacteroidota</taxon>
        <taxon>Flavobacteriia</taxon>
        <taxon>Flavobacteriales</taxon>
        <taxon>Candidatus Merdimorpha</taxon>
    </lineage>
</organism>
<feature type="transmembrane region" description="Helical" evidence="6">
    <location>
        <begin position="26"/>
        <end position="44"/>
    </location>
</feature>
<dbReference type="InterPro" id="IPR004477">
    <property type="entry name" value="ComEC_N"/>
</dbReference>
<sequence length="635" mass="69340">MQRYATAVFFAAMAFGVLLCRGLPVVLWGLAALLTAGSGIFLYFSKGRKSLGTGSGVGLVLALAVFFAGGWRGGLYYSRMDAVQEALPWYQPVEYTARVSQVPSYGGKQVRYVQLDEFCAGSQGCLPREYAWTMAVPLSDTLEVGDRVEGRAVLLPLQGALWAGEPDFRSIQRHKGVVGQLRDAGYRVVGREVFSGSALRERVRGAVREALMRGGVSRSAAELTLAVLLGDKGAIDPQTKKAYQLSGAMHLLVVSGLHVGIVAGIVFALTFFLKRRRWLRTTVVLALLWGYGFLTGYSPPILRALWMFSVLLLSRLGKGRYFSLGALCLAGCVDLAIRPQDIYSAGFQMSYAATAAVILSYGPIARVSRGWTAGWRFTGRLLGVTLAAQLALLPFILYYFDYLNLLFPVANLLLVPLVSYGVIPIGGLLTVLSCAGVQVPWLAGAYNVLTDFCTGVASEISQRDFFAVSGVGLSLGGALLVGALCAGAFVWRRSRRWAVALALWGGVACCVEYLCARPVYPFVGEMDGEYVLAVDEERQVKLECGTVVKVGDRTIRAFPRRGACASEGEEILLVREFAEPGGPPAGIVLAGDAWWEDAFRWREYARRWNVPLYDMRERGYFRCGERWNVSEGMRK</sequence>
<dbReference type="PANTHER" id="PTHR30619:SF1">
    <property type="entry name" value="RECOMBINATION PROTEIN 2"/>
    <property type="match status" value="1"/>
</dbReference>
<feature type="domain" description="ComEC/Rec2-related protein" evidence="7">
    <location>
        <begin position="228"/>
        <end position="493"/>
    </location>
</feature>
<keyword evidence="4 6" id="KW-1133">Transmembrane helix</keyword>
<reference evidence="9" key="1">
    <citation type="submission" date="2020-10" db="EMBL/GenBank/DDBJ databases">
        <authorList>
            <person name="Gilroy R."/>
        </authorList>
    </citation>
    <scope>NUCLEOTIDE SEQUENCE</scope>
    <source>
        <strain evidence="9">1383</strain>
    </source>
</reference>
<dbReference type="GO" id="GO:0005886">
    <property type="term" value="C:plasma membrane"/>
    <property type="evidence" value="ECO:0007669"/>
    <property type="project" value="UniProtKB-SubCell"/>
</dbReference>
<gene>
    <name evidence="9" type="ORF">IAC44_03415</name>
</gene>
<dbReference type="InterPro" id="IPR052159">
    <property type="entry name" value="Competence_DNA_uptake"/>
</dbReference>
<keyword evidence="2" id="KW-1003">Cell membrane</keyword>
<feature type="transmembrane region" description="Helical" evidence="6">
    <location>
        <begin position="343"/>
        <end position="361"/>
    </location>
</feature>
<dbReference type="Pfam" id="PF03772">
    <property type="entry name" value="Competence"/>
    <property type="match status" value="1"/>
</dbReference>
<evidence type="ECO:0000313" key="10">
    <source>
        <dbReference type="Proteomes" id="UP000824161"/>
    </source>
</evidence>
<keyword evidence="5 6" id="KW-0472">Membrane</keyword>
<proteinExistence type="predicted"/>
<feature type="transmembrane region" description="Helical" evidence="6">
    <location>
        <begin position="381"/>
        <end position="400"/>
    </location>
</feature>
<feature type="transmembrane region" description="Helical" evidence="6">
    <location>
        <begin position="420"/>
        <end position="444"/>
    </location>
</feature>
<evidence type="ECO:0000259" key="7">
    <source>
        <dbReference type="Pfam" id="PF03772"/>
    </source>
</evidence>
<dbReference type="PANTHER" id="PTHR30619">
    <property type="entry name" value="DNA INTERNALIZATION/COMPETENCE PROTEIN COMEC/REC2"/>
    <property type="match status" value="1"/>
</dbReference>
<keyword evidence="3 6" id="KW-0812">Transmembrane</keyword>
<dbReference type="NCBIfam" id="TIGR00360">
    <property type="entry name" value="ComEC_N-term"/>
    <property type="match status" value="1"/>
</dbReference>
<comment type="caution">
    <text evidence="9">The sequence shown here is derived from an EMBL/GenBank/DDBJ whole genome shotgun (WGS) entry which is preliminary data.</text>
</comment>
<dbReference type="EMBL" id="DVLY01000080">
    <property type="protein sequence ID" value="HIT97867.1"/>
    <property type="molecule type" value="Genomic_DNA"/>
</dbReference>
<evidence type="ECO:0000256" key="4">
    <source>
        <dbReference type="ARBA" id="ARBA00022989"/>
    </source>
</evidence>
<dbReference type="Proteomes" id="UP000824161">
    <property type="component" value="Unassembled WGS sequence"/>
</dbReference>
<evidence type="ECO:0000256" key="3">
    <source>
        <dbReference type="ARBA" id="ARBA00022692"/>
    </source>
</evidence>
<evidence type="ECO:0000256" key="5">
    <source>
        <dbReference type="ARBA" id="ARBA00023136"/>
    </source>
</evidence>
<name>A0A9D1HB85_9FLAO</name>
<feature type="domain" description="DUF4131" evidence="8">
    <location>
        <begin position="22"/>
        <end position="181"/>
    </location>
</feature>